<gene>
    <name evidence="2" type="ORF">BMSC_0046</name>
</gene>
<dbReference type="RefSeq" id="WP_012219930.1">
    <property type="nucleotide sequence ID" value="NC_010113.1"/>
</dbReference>
<organism evidence="2">
    <name type="scientific">Vibrio sp. 0908</name>
    <dbReference type="NCBI Taxonomy" id="452802"/>
    <lineage>
        <taxon>Bacteria</taxon>
        <taxon>Pseudomonadati</taxon>
        <taxon>Pseudomonadota</taxon>
        <taxon>Gammaproteobacteria</taxon>
        <taxon>Vibrionales</taxon>
        <taxon>Vibrionaceae</taxon>
        <taxon>Vibrio</taxon>
    </lineage>
</organism>
<feature type="region of interest" description="Disordered" evidence="1">
    <location>
        <begin position="1"/>
        <end position="103"/>
    </location>
</feature>
<feature type="compositionally biased region" description="Low complexity" evidence="1">
    <location>
        <begin position="69"/>
        <end position="82"/>
    </location>
</feature>
<reference evidence="2" key="1">
    <citation type="journal article" date="2007" name="Appl. Environ. Microbiol.">
        <title>Sequence characterization and comparative analysis of three plasmids isolated from environmental Vibrio spp.</title>
        <authorList>
            <person name="Hazen T.H."/>
            <person name="Wu D."/>
            <person name="Eisen J.A."/>
            <person name="Sobecky P.A."/>
        </authorList>
    </citation>
    <scope>NUCLEOTIDE SEQUENCE [LARGE SCALE GENOMIC DNA]</scope>
    <source>
        <strain evidence="2">0908</strain>
        <plasmid evidence="2">p0908</plasmid>
    </source>
</reference>
<evidence type="ECO:0000313" key="2">
    <source>
        <dbReference type="EMBL" id="ABX77118.1"/>
    </source>
</evidence>
<evidence type="ECO:0000256" key="1">
    <source>
        <dbReference type="SAM" id="MobiDB-lite"/>
    </source>
</evidence>
<feature type="compositionally biased region" description="Low complexity" evidence="1">
    <location>
        <begin position="89"/>
        <end position="98"/>
    </location>
</feature>
<geneLocation type="plasmid" evidence="2">
    <name>p0908</name>
</geneLocation>
<accession>A9M4X7</accession>
<proteinExistence type="predicted"/>
<dbReference type="AlphaFoldDB" id="A9M4X7"/>
<protein>
    <submittedName>
        <fullName evidence="2">Uncharacterized protein</fullName>
    </submittedName>
</protein>
<feature type="compositionally biased region" description="Low complexity" evidence="1">
    <location>
        <begin position="31"/>
        <end position="40"/>
    </location>
</feature>
<name>A9M4X7_9VIBR</name>
<keyword evidence="2" id="KW-0614">Plasmid</keyword>
<feature type="compositionally biased region" description="Low complexity" evidence="1">
    <location>
        <begin position="1"/>
        <end position="21"/>
    </location>
</feature>
<dbReference type="EMBL" id="CP000756">
    <property type="protein sequence ID" value="ABX77118.1"/>
    <property type="molecule type" value="Genomic_DNA"/>
</dbReference>
<sequence length="167" mass="16637">MATTKTNTRTTRKPATSNKTTETTDDKSTGTDETVVTGEAGATGAGDAGAGDTNTGTGTEGAGEEGSESGDTSTGTDGDNAGAEGGESTGATDTGAGDVPEGDDSALEVLMTNNSVSGHEILRADGSILAINGHCKDLSITTNKEELIAIQSALADKPWVEIKLKAE</sequence>